<dbReference type="PANTHER" id="PTHR30385">
    <property type="entry name" value="SIGMA FACTOR F FLAGELLAR"/>
    <property type="match status" value="1"/>
</dbReference>
<comment type="caution">
    <text evidence="7">The sequence shown here is derived from an EMBL/GenBank/DDBJ whole genome shotgun (WGS) entry which is preliminary data.</text>
</comment>
<dbReference type="NCBIfam" id="TIGR02479">
    <property type="entry name" value="FliA_WhiG"/>
    <property type="match status" value="1"/>
</dbReference>
<accession>A0A9X2IGH3</accession>
<dbReference type="PROSITE" id="PS00715">
    <property type="entry name" value="SIGMA70_1"/>
    <property type="match status" value="1"/>
</dbReference>
<evidence type="ECO:0000259" key="6">
    <source>
        <dbReference type="PROSITE" id="PS00715"/>
    </source>
</evidence>
<dbReference type="InterPro" id="IPR007627">
    <property type="entry name" value="RNA_pol_sigma70_r2"/>
</dbReference>
<keyword evidence="8" id="KW-1185">Reference proteome</keyword>
<keyword evidence="4" id="KW-0804">Transcription</keyword>
<proteinExistence type="predicted"/>
<evidence type="ECO:0000256" key="1">
    <source>
        <dbReference type="ARBA" id="ARBA00023015"/>
    </source>
</evidence>
<dbReference type="NCBIfam" id="TIGR02937">
    <property type="entry name" value="sigma70-ECF"/>
    <property type="match status" value="1"/>
</dbReference>
<dbReference type="Gene3D" id="1.20.140.160">
    <property type="match status" value="1"/>
</dbReference>
<dbReference type="AlphaFoldDB" id="A0A9X2IGH3"/>
<feature type="domain" description="RNA polymerase sigma-70" evidence="6">
    <location>
        <begin position="142"/>
        <end position="155"/>
    </location>
</feature>
<dbReference type="SUPFAM" id="SSF88659">
    <property type="entry name" value="Sigma3 and sigma4 domains of RNA polymerase sigma factors"/>
    <property type="match status" value="2"/>
</dbReference>
<dbReference type="InterPro" id="IPR000943">
    <property type="entry name" value="RNA_pol_sigma70"/>
</dbReference>
<dbReference type="SUPFAM" id="SSF88946">
    <property type="entry name" value="Sigma2 domain of RNA polymerase sigma factors"/>
    <property type="match status" value="1"/>
</dbReference>
<dbReference type="EMBL" id="JAMOIL010000033">
    <property type="protein sequence ID" value="MCM0622372.1"/>
    <property type="molecule type" value="Genomic_DNA"/>
</dbReference>
<dbReference type="Pfam" id="PF04542">
    <property type="entry name" value="Sigma70_r2"/>
    <property type="match status" value="1"/>
</dbReference>
<dbReference type="NCBIfam" id="NF005413">
    <property type="entry name" value="PRK06986.1"/>
    <property type="match status" value="1"/>
</dbReference>
<dbReference type="InterPro" id="IPR007624">
    <property type="entry name" value="RNA_pol_sigma70_r3"/>
</dbReference>
<feature type="compositionally biased region" description="Basic and acidic residues" evidence="5">
    <location>
        <begin position="28"/>
        <end position="46"/>
    </location>
</feature>
<reference evidence="7" key="1">
    <citation type="submission" date="2022-05" db="EMBL/GenBank/DDBJ databases">
        <authorList>
            <person name="Tuo L."/>
        </authorList>
    </citation>
    <scope>NUCLEOTIDE SEQUENCE</scope>
    <source>
        <strain evidence="7">BSK12Z-4</strain>
    </source>
</reference>
<organism evidence="7 8">
    <name type="scientific">Nocardioides bruguierae</name>
    <dbReference type="NCBI Taxonomy" id="2945102"/>
    <lineage>
        <taxon>Bacteria</taxon>
        <taxon>Bacillati</taxon>
        <taxon>Actinomycetota</taxon>
        <taxon>Actinomycetes</taxon>
        <taxon>Propionibacteriales</taxon>
        <taxon>Nocardioidaceae</taxon>
        <taxon>Nocardioides</taxon>
    </lineage>
</organism>
<dbReference type="PRINTS" id="PR00046">
    <property type="entry name" value="SIGMA70FCT"/>
</dbReference>
<dbReference type="GO" id="GO:0003677">
    <property type="term" value="F:DNA binding"/>
    <property type="evidence" value="ECO:0007669"/>
    <property type="project" value="UniProtKB-KW"/>
</dbReference>
<dbReference type="InterPro" id="IPR013325">
    <property type="entry name" value="RNA_pol_sigma_r2"/>
</dbReference>
<dbReference type="Gene3D" id="1.10.1740.10">
    <property type="match status" value="1"/>
</dbReference>
<dbReference type="Proteomes" id="UP001139485">
    <property type="component" value="Unassembled WGS sequence"/>
</dbReference>
<evidence type="ECO:0000313" key="8">
    <source>
        <dbReference type="Proteomes" id="UP001139485"/>
    </source>
</evidence>
<evidence type="ECO:0000313" key="7">
    <source>
        <dbReference type="EMBL" id="MCM0622372.1"/>
    </source>
</evidence>
<dbReference type="PANTHER" id="PTHR30385:SF7">
    <property type="entry name" value="RNA POLYMERASE SIGMA FACTOR FLIA"/>
    <property type="match status" value="1"/>
</dbReference>
<dbReference type="InterPro" id="IPR014284">
    <property type="entry name" value="RNA_pol_sigma-70_dom"/>
</dbReference>
<evidence type="ECO:0000256" key="3">
    <source>
        <dbReference type="ARBA" id="ARBA00023125"/>
    </source>
</evidence>
<dbReference type="InterPro" id="IPR012845">
    <property type="entry name" value="RNA_pol_sigma_FliA_WhiG"/>
</dbReference>
<feature type="region of interest" description="Disordered" evidence="5">
    <location>
        <begin position="1"/>
        <end position="94"/>
    </location>
</feature>
<sequence>MTELLDRVTPPEGPRPHSEAAATPQPRSPEESTTESRRPGAHRRPEPLPTSSDAQGPGLADPTPDAAGVPGPRHVRPVPDDEPFAHVSADEGEDGDGALWRAIRERGDLAARNELMLRYAGLVKYVAGRVRSGMPASVETGDLVSEGMIGLIDAIERFEPDRGLRFPTFAVPRIRGAILDAVRADDWAPRSVRRRARELERTAHALRTDLGRQPTDDELASASGLETEEVRTALQPRTWVRYASVTELDELHEVGRDWTDALEDEEVRERLLPAVQALPERDRVILALSFFEGLTLAEIGRVLGVTESRVSQLRTRATRELRQVLLQQTAG</sequence>
<dbReference type="GO" id="GO:0003899">
    <property type="term" value="F:DNA-directed RNA polymerase activity"/>
    <property type="evidence" value="ECO:0007669"/>
    <property type="project" value="InterPro"/>
</dbReference>
<dbReference type="Pfam" id="PF04545">
    <property type="entry name" value="Sigma70_r4"/>
    <property type="match status" value="1"/>
</dbReference>
<dbReference type="GO" id="GO:0006352">
    <property type="term" value="P:DNA-templated transcription initiation"/>
    <property type="evidence" value="ECO:0007669"/>
    <property type="project" value="InterPro"/>
</dbReference>
<dbReference type="RefSeq" id="WP_250828591.1">
    <property type="nucleotide sequence ID" value="NZ_JAMOIL010000033.1"/>
</dbReference>
<gene>
    <name evidence="7" type="ORF">M8330_18940</name>
</gene>
<dbReference type="CDD" id="cd06171">
    <property type="entry name" value="Sigma70_r4"/>
    <property type="match status" value="1"/>
</dbReference>
<keyword evidence="1" id="KW-0805">Transcription regulation</keyword>
<dbReference type="InterPro" id="IPR007630">
    <property type="entry name" value="RNA_pol_sigma70_r4"/>
</dbReference>
<keyword evidence="3" id="KW-0238">DNA-binding</keyword>
<evidence type="ECO:0000256" key="2">
    <source>
        <dbReference type="ARBA" id="ARBA00023082"/>
    </source>
</evidence>
<evidence type="ECO:0000256" key="5">
    <source>
        <dbReference type="SAM" id="MobiDB-lite"/>
    </source>
</evidence>
<name>A0A9X2IGH3_9ACTN</name>
<protein>
    <submittedName>
        <fullName evidence="7">FliA/WhiG family RNA polymerase sigma factor</fullName>
    </submittedName>
</protein>
<dbReference type="InterPro" id="IPR013324">
    <property type="entry name" value="RNA_pol_sigma_r3/r4-like"/>
</dbReference>
<dbReference type="GO" id="GO:0016987">
    <property type="term" value="F:sigma factor activity"/>
    <property type="evidence" value="ECO:0007669"/>
    <property type="project" value="UniProtKB-KW"/>
</dbReference>
<keyword evidence="2" id="KW-0731">Sigma factor</keyword>
<dbReference type="Pfam" id="PF04539">
    <property type="entry name" value="Sigma70_r3"/>
    <property type="match status" value="1"/>
</dbReference>
<evidence type="ECO:0000256" key="4">
    <source>
        <dbReference type="ARBA" id="ARBA00023163"/>
    </source>
</evidence>